<evidence type="ECO:0000313" key="2">
    <source>
        <dbReference type="Proteomes" id="UP001146468"/>
    </source>
</evidence>
<accession>A0A9X3LSH5</accession>
<proteinExistence type="predicted"/>
<evidence type="ECO:0000313" key="1">
    <source>
        <dbReference type="EMBL" id="MCZ9292981.1"/>
    </source>
</evidence>
<keyword evidence="2" id="KW-1185">Reference proteome</keyword>
<comment type="caution">
    <text evidence="1">The sequence shown here is derived from an EMBL/GenBank/DDBJ whole genome shotgun (WGS) entry which is preliminary data.</text>
</comment>
<organism evidence="1 2">
    <name type="scientific">Corynebacterium meitnerae</name>
    <dbReference type="NCBI Taxonomy" id="2913498"/>
    <lineage>
        <taxon>Bacteria</taxon>
        <taxon>Bacillati</taxon>
        <taxon>Actinomycetota</taxon>
        <taxon>Actinomycetes</taxon>
        <taxon>Mycobacteriales</taxon>
        <taxon>Corynebacteriaceae</taxon>
        <taxon>Corynebacterium</taxon>
    </lineage>
</organism>
<dbReference type="AlphaFoldDB" id="A0A9X3LSH5"/>
<protein>
    <submittedName>
        <fullName evidence="1">3-methyladenine DNA glycosylase</fullName>
    </submittedName>
</protein>
<name>A0A9X3LSH5_9CORY</name>
<reference evidence="1" key="1">
    <citation type="submission" date="2022-02" db="EMBL/GenBank/DDBJ databases">
        <title>Corynebacterium sp. from urogenital microbiome.</title>
        <authorList>
            <person name="Cappelli E.A."/>
            <person name="Ribeiro T.G."/>
            <person name="Peixe L."/>
        </authorList>
    </citation>
    <scope>NUCLEOTIDE SEQUENCE</scope>
    <source>
        <strain evidence="1">C8Ua_172</strain>
    </source>
</reference>
<dbReference type="RefSeq" id="WP_269964449.1">
    <property type="nucleotide sequence ID" value="NZ_JAKMUS010000001.1"/>
</dbReference>
<dbReference type="EMBL" id="JAKMUS010000001">
    <property type="protein sequence ID" value="MCZ9292981.1"/>
    <property type="molecule type" value="Genomic_DNA"/>
</dbReference>
<dbReference type="Proteomes" id="UP001146468">
    <property type="component" value="Unassembled WGS sequence"/>
</dbReference>
<gene>
    <name evidence="1" type="ORF">L8U60_00585</name>
</gene>
<sequence length="291" mass="33215">MDLFVLPREEWECASAAHEERARQWIEPNLQRRSRGEKHPIWDFLFDYYAVRPTHLYRWHPGLGTALADASHGPHAQWRDYIEEADGTVHVDATSFVEHRGKNLAETHALLTAMKGNRPQFDCFGLHEWAMVYRTRTPRHDLPLRLGSAGTDKVVESHTLKCTHFDAYRFFTPPAKPLNLTVLNNDDRPAHDQCACLHAGMDLFKWAFKAGPLIPGSLLLDCLELAMDIRLLDMEASPYDCRPLGYGVVPIETAEGKAEYVAKQRAFAERAEPLRHQLVTFYGRALSTVKL</sequence>